<dbReference type="GO" id="GO:0003700">
    <property type="term" value="F:DNA-binding transcription factor activity"/>
    <property type="evidence" value="ECO:0007669"/>
    <property type="project" value="TreeGrafter"/>
</dbReference>
<dbReference type="PANTHER" id="PTHR30055:SF234">
    <property type="entry name" value="HTH-TYPE TRANSCRIPTIONAL REGULATOR BETI"/>
    <property type="match status" value="1"/>
</dbReference>
<evidence type="ECO:0000313" key="6">
    <source>
        <dbReference type="EMBL" id="NKY88118.1"/>
    </source>
</evidence>
<dbReference type="PANTHER" id="PTHR30055">
    <property type="entry name" value="HTH-TYPE TRANSCRIPTIONAL REGULATOR RUTR"/>
    <property type="match status" value="1"/>
</dbReference>
<name>A0A7X6RJW8_9NOCA</name>
<evidence type="ECO:0000259" key="5">
    <source>
        <dbReference type="PROSITE" id="PS50977"/>
    </source>
</evidence>
<feature type="DNA-binding region" description="H-T-H motif" evidence="4">
    <location>
        <begin position="38"/>
        <end position="57"/>
    </location>
</feature>
<dbReference type="RefSeq" id="WP_040719498.1">
    <property type="nucleotide sequence ID" value="NZ_CAWPHS010000018.1"/>
</dbReference>
<keyword evidence="2 4" id="KW-0238">DNA-binding</keyword>
<organism evidence="6 7">
    <name type="scientific">Nocardia veterana</name>
    <dbReference type="NCBI Taxonomy" id="132249"/>
    <lineage>
        <taxon>Bacteria</taxon>
        <taxon>Bacillati</taxon>
        <taxon>Actinomycetota</taxon>
        <taxon>Actinomycetes</taxon>
        <taxon>Mycobacteriales</taxon>
        <taxon>Nocardiaceae</taxon>
        <taxon>Nocardia</taxon>
    </lineage>
</organism>
<evidence type="ECO:0000256" key="1">
    <source>
        <dbReference type="ARBA" id="ARBA00023015"/>
    </source>
</evidence>
<feature type="domain" description="HTH tetR-type" evidence="5">
    <location>
        <begin position="15"/>
        <end position="75"/>
    </location>
</feature>
<dbReference type="GO" id="GO:0000976">
    <property type="term" value="F:transcription cis-regulatory region binding"/>
    <property type="evidence" value="ECO:0007669"/>
    <property type="project" value="TreeGrafter"/>
</dbReference>
<evidence type="ECO:0000256" key="2">
    <source>
        <dbReference type="ARBA" id="ARBA00023125"/>
    </source>
</evidence>
<keyword evidence="1" id="KW-0805">Transcription regulation</keyword>
<dbReference type="InterPro" id="IPR009057">
    <property type="entry name" value="Homeodomain-like_sf"/>
</dbReference>
<protein>
    <submittedName>
        <fullName evidence="6">TetR family transcriptional regulator</fullName>
    </submittedName>
</protein>
<keyword evidence="3" id="KW-0804">Transcription</keyword>
<comment type="caution">
    <text evidence="6">The sequence shown here is derived from an EMBL/GenBank/DDBJ whole genome shotgun (WGS) entry which is preliminary data.</text>
</comment>
<dbReference type="EMBL" id="JAAXPE010000025">
    <property type="protein sequence ID" value="NKY88118.1"/>
    <property type="molecule type" value="Genomic_DNA"/>
</dbReference>
<dbReference type="PRINTS" id="PR00455">
    <property type="entry name" value="HTHTETR"/>
</dbReference>
<dbReference type="Gene3D" id="1.10.10.60">
    <property type="entry name" value="Homeodomain-like"/>
    <property type="match status" value="1"/>
</dbReference>
<accession>A0A7X6RJW8</accession>
<dbReference type="SUPFAM" id="SSF48498">
    <property type="entry name" value="Tetracyclin repressor-like, C-terminal domain"/>
    <property type="match status" value="1"/>
</dbReference>
<dbReference type="PROSITE" id="PS50977">
    <property type="entry name" value="HTH_TETR_2"/>
    <property type="match status" value="1"/>
</dbReference>
<dbReference type="InterPro" id="IPR036271">
    <property type="entry name" value="Tet_transcr_reg_TetR-rel_C_sf"/>
</dbReference>
<evidence type="ECO:0000313" key="7">
    <source>
        <dbReference type="Proteomes" id="UP000523447"/>
    </source>
</evidence>
<dbReference type="Proteomes" id="UP000523447">
    <property type="component" value="Unassembled WGS sequence"/>
</dbReference>
<sequence>MTTADRRPRRRLSADARRRQLETAAIEVVARRGFAAATADEIAHAAGVSKGLLWRYFASLDELIIQAGRRALADLEAAVAADIDLDADAGDLLRSAIGRAARLPATHGTQLRALRQIAVNLRGPDGEAALRDSEYASLHERQATLIRHGQQRGQIRTDLDADLLAVIYQGMVDTMLDHLETHPGLDHRRVADHLAEVLLAGISPPRYLRG</sequence>
<evidence type="ECO:0000256" key="3">
    <source>
        <dbReference type="ARBA" id="ARBA00023163"/>
    </source>
</evidence>
<dbReference type="AlphaFoldDB" id="A0A7X6RJW8"/>
<dbReference type="SUPFAM" id="SSF46689">
    <property type="entry name" value="Homeodomain-like"/>
    <property type="match status" value="1"/>
</dbReference>
<reference evidence="6 7" key="1">
    <citation type="submission" date="2020-04" db="EMBL/GenBank/DDBJ databases">
        <title>MicrobeNet Type strains.</title>
        <authorList>
            <person name="Nicholson A.C."/>
        </authorList>
    </citation>
    <scope>NUCLEOTIDE SEQUENCE [LARGE SCALE GENOMIC DNA]</scope>
    <source>
        <strain evidence="6 7">DSM 44445</strain>
    </source>
</reference>
<proteinExistence type="predicted"/>
<dbReference type="InterPro" id="IPR050109">
    <property type="entry name" value="HTH-type_TetR-like_transc_reg"/>
</dbReference>
<evidence type="ECO:0000256" key="4">
    <source>
        <dbReference type="PROSITE-ProRule" id="PRU00335"/>
    </source>
</evidence>
<dbReference type="Gene3D" id="1.10.357.10">
    <property type="entry name" value="Tetracycline Repressor, domain 2"/>
    <property type="match status" value="1"/>
</dbReference>
<dbReference type="Pfam" id="PF00440">
    <property type="entry name" value="TetR_N"/>
    <property type="match status" value="1"/>
</dbReference>
<keyword evidence="7" id="KW-1185">Reference proteome</keyword>
<dbReference type="InterPro" id="IPR001647">
    <property type="entry name" value="HTH_TetR"/>
</dbReference>
<gene>
    <name evidence="6" type="ORF">HGA07_21135</name>
</gene>